<dbReference type="AlphaFoldDB" id="A0A7K0FJK6"/>
<keyword evidence="4" id="KW-1185">Reference proteome</keyword>
<dbReference type="RefSeq" id="WP_154286270.1">
    <property type="nucleotide sequence ID" value="NZ_WKJI01000001.1"/>
</dbReference>
<feature type="modified residue" description="4-aspartylphosphate" evidence="1">
    <location>
        <position position="59"/>
    </location>
</feature>
<keyword evidence="1" id="KW-0597">Phosphoprotein</keyword>
<dbReference type="InterPro" id="IPR001789">
    <property type="entry name" value="Sig_transdc_resp-reg_receiver"/>
</dbReference>
<dbReference type="SMART" id="SM00448">
    <property type="entry name" value="REC"/>
    <property type="match status" value="1"/>
</dbReference>
<name>A0A7K0FJK6_9SPHI</name>
<evidence type="ECO:0000313" key="3">
    <source>
        <dbReference type="EMBL" id="MRX46146.1"/>
    </source>
</evidence>
<dbReference type="Gene3D" id="3.40.50.2300">
    <property type="match status" value="1"/>
</dbReference>
<dbReference type="EMBL" id="WKJI01000001">
    <property type="protein sequence ID" value="MRX46146.1"/>
    <property type="molecule type" value="Genomic_DNA"/>
</dbReference>
<reference evidence="3 4" key="1">
    <citation type="submission" date="2019-11" db="EMBL/GenBank/DDBJ databases">
        <authorList>
            <person name="Cheng Q."/>
            <person name="Yang Z."/>
        </authorList>
    </citation>
    <scope>NUCLEOTIDE SEQUENCE [LARGE SCALE GENOMIC DNA]</scope>
    <source>
        <strain evidence="3 4">HX-22-1</strain>
    </source>
</reference>
<protein>
    <submittedName>
        <fullName evidence="3">Response regulator</fullName>
    </submittedName>
</protein>
<dbReference type="Pfam" id="PF00072">
    <property type="entry name" value="Response_reg"/>
    <property type="match status" value="1"/>
</dbReference>
<dbReference type="Proteomes" id="UP000462931">
    <property type="component" value="Unassembled WGS sequence"/>
</dbReference>
<comment type="caution">
    <text evidence="3">The sequence shown here is derived from an EMBL/GenBank/DDBJ whole genome shotgun (WGS) entry which is preliminary data.</text>
</comment>
<gene>
    <name evidence="3" type="ORF">GJJ64_02995</name>
</gene>
<dbReference type="InterPro" id="IPR011006">
    <property type="entry name" value="CheY-like_superfamily"/>
</dbReference>
<proteinExistence type="predicted"/>
<evidence type="ECO:0000313" key="4">
    <source>
        <dbReference type="Proteomes" id="UP000462931"/>
    </source>
</evidence>
<dbReference type="GO" id="GO:0000160">
    <property type="term" value="P:phosphorelay signal transduction system"/>
    <property type="evidence" value="ECO:0007669"/>
    <property type="project" value="InterPro"/>
</dbReference>
<evidence type="ECO:0000256" key="1">
    <source>
        <dbReference type="PROSITE-ProRule" id="PRU00169"/>
    </source>
</evidence>
<dbReference type="PROSITE" id="PS50110">
    <property type="entry name" value="RESPONSE_REGULATORY"/>
    <property type="match status" value="1"/>
</dbReference>
<accession>A0A7K0FJK6</accession>
<evidence type="ECO:0000259" key="2">
    <source>
        <dbReference type="PROSITE" id="PS50110"/>
    </source>
</evidence>
<organism evidence="3 4">
    <name type="scientific">Pedobacter puniceum</name>
    <dbReference type="NCBI Taxonomy" id="2666136"/>
    <lineage>
        <taxon>Bacteria</taxon>
        <taxon>Pseudomonadati</taxon>
        <taxon>Bacteroidota</taxon>
        <taxon>Sphingobacteriia</taxon>
        <taxon>Sphingobacteriales</taxon>
        <taxon>Sphingobacteriaceae</taxon>
        <taxon>Pedobacter</taxon>
    </lineage>
</organism>
<dbReference type="SUPFAM" id="SSF52172">
    <property type="entry name" value="CheY-like"/>
    <property type="match status" value="1"/>
</dbReference>
<sequence>MFHKVLIAEDHESSNVSVRKTLEDAGVSICDYTYYCDDAFQRARKALLANEPYELLITDLSFEEDYREQKLKNGADLITEIRKIQPHIKVLVFSAESKVSIIDQLFRDLDIDAYVRKARRDVEELKKALEALSKGNKYMPFALKQAVKTQNTYEFSDYDIILLTQLSHGMLQKDIPYYLEKNGYKPSGLSSVEKRLNLMRETLGCSKNEQLIAFCKDLGII</sequence>
<feature type="domain" description="Response regulatory" evidence="2">
    <location>
        <begin position="4"/>
        <end position="132"/>
    </location>
</feature>